<sequence length="88" mass="9745">MPLLPAPPGTFYGIPLDLQWEQMEHQDPDLLGLTFVQVRAIVMIDTSLPSRPVCQEYVVLYVRRNGRTLGPLPSPLKDDNDGGSIGVE</sequence>
<accession>A0ABD3LE76</accession>
<gene>
    <name evidence="2" type="ORF">ACJRO7_009591</name>
</gene>
<protein>
    <submittedName>
        <fullName evidence="2">Uncharacterized protein</fullName>
    </submittedName>
</protein>
<feature type="region of interest" description="Disordered" evidence="1">
    <location>
        <begin position="67"/>
        <end position="88"/>
    </location>
</feature>
<dbReference type="EMBL" id="JBJKBG010000002">
    <property type="protein sequence ID" value="KAL3748376.1"/>
    <property type="molecule type" value="Genomic_DNA"/>
</dbReference>
<evidence type="ECO:0000313" key="2">
    <source>
        <dbReference type="EMBL" id="KAL3748376.1"/>
    </source>
</evidence>
<organism evidence="2 3">
    <name type="scientific">Eucalyptus globulus</name>
    <name type="common">Tasmanian blue gum</name>
    <dbReference type="NCBI Taxonomy" id="34317"/>
    <lineage>
        <taxon>Eukaryota</taxon>
        <taxon>Viridiplantae</taxon>
        <taxon>Streptophyta</taxon>
        <taxon>Embryophyta</taxon>
        <taxon>Tracheophyta</taxon>
        <taxon>Spermatophyta</taxon>
        <taxon>Magnoliopsida</taxon>
        <taxon>eudicotyledons</taxon>
        <taxon>Gunneridae</taxon>
        <taxon>Pentapetalae</taxon>
        <taxon>rosids</taxon>
        <taxon>malvids</taxon>
        <taxon>Myrtales</taxon>
        <taxon>Myrtaceae</taxon>
        <taxon>Myrtoideae</taxon>
        <taxon>Eucalypteae</taxon>
        <taxon>Eucalyptus</taxon>
    </lineage>
</organism>
<reference evidence="2 3" key="1">
    <citation type="submission" date="2024-11" db="EMBL/GenBank/DDBJ databases">
        <title>Chromosome-level genome assembly of Eucalyptus globulus Labill. provides insights into its genome evolution.</title>
        <authorList>
            <person name="Li X."/>
        </authorList>
    </citation>
    <scope>NUCLEOTIDE SEQUENCE [LARGE SCALE GENOMIC DNA]</scope>
    <source>
        <strain evidence="2">CL2024</strain>
        <tissue evidence="2">Fresh tender leaves</tissue>
    </source>
</reference>
<keyword evidence="3" id="KW-1185">Reference proteome</keyword>
<dbReference type="AlphaFoldDB" id="A0ABD3LE76"/>
<proteinExistence type="predicted"/>
<name>A0ABD3LE76_EUCGL</name>
<evidence type="ECO:0000313" key="3">
    <source>
        <dbReference type="Proteomes" id="UP001634007"/>
    </source>
</evidence>
<comment type="caution">
    <text evidence="2">The sequence shown here is derived from an EMBL/GenBank/DDBJ whole genome shotgun (WGS) entry which is preliminary data.</text>
</comment>
<dbReference type="Proteomes" id="UP001634007">
    <property type="component" value="Unassembled WGS sequence"/>
</dbReference>
<evidence type="ECO:0000256" key="1">
    <source>
        <dbReference type="SAM" id="MobiDB-lite"/>
    </source>
</evidence>